<name>A0A7J5XLJ1_DISMA</name>
<dbReference type="AlphaFoldDB" id="A0A7J5XLJ1"/>
<keyword evidence="2" id="KW-1185">Reference proteome</keyword>
<comment type="caution">
    <text evidence="1">The sequence shown here is derived from an EMBL/GenBank/DDBJ whole genome shotgun (WGS) entry which is preliminary data.</text>
</comment>
<evidence type="ECO:0000313" key="1">
    <source>
        <dbReference type="EMBL" id="KAF3837831.1"/>
    </source>
</evidence>
<dbReference type="OrthoDB" id="8945351at2759"/>
<accession>A0A7J5XLJ1</accession>
<organism evidence="1 2">
    <name type="scientific">Dissostichus mawsoni</name>
    <name type="common">Antarctic cod</name>
    <dbReference type="NCBI Taxonomy" id="36200"/>
    <lineage>
        <taxon>Eukaryota</taxon>
        <taxon>Metazoa</taxon>
        <taxon>Chordata</taxon>
        <taxon>Craniata</taxon>
        <taxon>Vertebrata</taxon>
        <taxon>Euteleostomi</taxon>
        <taxon>Actinopterygii</taxon>
        <taxon>Neopterygii</taxon>
        <taxon>Teleostei</taxon>
        <taxon>Neoteleostei</taxon>
        <taxon>Acanthomorphata</taxon>
        <taxon>Eupercaria</taxon>
        <taxon>Perciformes</taxon>
        <taxon>Notothenioidei</taxon>
        <taxon>Nototheniidae</taxon>
        <taxon>Dissostichus</taxon>
    </lineage>
</organism>
<dbReference type="EMBL" id="JAAKFY010000022">
    <property type="protein sequence ID" value="KAF3837831.1"/>
    <property type="molecule type" value="Genomic_DNA"/>
</dbReference>
<dbReference type="Proteomes" id="UP000518266">
    <property type="component" value="Unassembled WGS sequence"/>
</dbReference>
<reference evidence="1 2" key="1">
    <citation type="submission" date="2020-03" db="EMBL/GenBank/DDBJ databases">
        <title>Dissostichus mawsoni Genome sequencing and assembly.</title>
        <authorList>
            <person name="Park H."/>
        </authorList>
    </citation>
    <scope>NUCLEOTIDE SEQUENCE [LARGE SCALE GENOMIC DNA]</scope>
    <source>
        <strain evidence="1">DM0001</strain>
        <tissue evidence="1">Muscle</tissue>
    </source>
</reference>
<sequence>MRNLHRKFLTEHPNYNLSYSLFCRMRPFWVVNPTLADRQTCLCKVHENLSFLAEKLHTLKLIRSVDMEDLTTSISCNPNSKDCMYNEGPHCKGQEFAIAAEVNLQANVELTQWSTETVIREKKNKDVPSTMRIHQVVTGAPGEILYRDVSCPCTARQSYECRCDDTHTFSFEDILRVIPPPKSVTSRHVEIDKDIWSSF</sequence>
<protein>
    <submittedName>
        <fullName evidence="1">Uncharacterized protein</fullName>
    </submittedName>
</protein>
<proteinExistence type="predicted"/>
<evidence type="ECO:0000313" key="2">
    <source>
        <dbReference type="Proteomes" id="UP000518266"/>
    </source>
</evidence>
<gene>
    <name evidence="1" type="ORF">F7725_009599</name>
</gene>